<evidence type="ECO:0000256" key="10">
    <source>
        <dbReference type="ARBA" id="ARBA00023303"/>
    </source>
</evidence>
<dbReference type="InterPro" id="IPR038050">
    <property type="entry name" value="Neuro_actylchol_rec"/>
</dbReference>
<dbReference type="Proteomes" id="UP001148838">
    <property type="component" value="Unassembled WGS sequence"/>
</dbReference>
<keyword evidence="8" id="KW-0406">Ion transport</keyword>
<dbReference type="Gene3D" id="2.70.170.10">
    <property type="entry name" value="Neurotransmitter-gated ion-channel ligand-binding domain"/>
    <property type="match status" value="1"/>
</dbReference>
<keyword evidence="15" id="KW-1185">Reference proteome</keyword>
<dbReference type="InterPro" id="IPR036719">
    <property type="entry name" value="Neuro-gated_channel_TM_sf"/>
</dbReference>
<dbReference type="InterPro" id="IPR036734">
    <property type="entry name" value="Neur_chan_lig-bd_sf"/>
</dbReference>
<sequence>MKLHNSELHALYSSPDVIRNIKSRRLIWAEHVARMGESRNAYRVLVGRPEVKRPLGRPKLRWEDNIKMDLREVGYDGRDWINLAQDRDQWWAYQIELDIAIRRSWVDERVEFTQDLEPGVFHQVDLVDIDRFWMPELYVSGMKDLNHKFGSMDLRFLMLNKAKKLFAIMRARLVMKCTFYFELYPLDVQHCTMDIMCPHYKSSELMLSWWIKDFKFPVAFLNNSQEKILPRHRCRVITCLKPFNRTMVLGALATLRFRILLQRELKAYILDTYLPTFLFVMMSWGSFLVKPDVVPGRMVLLVTNLLSLVTLFEATRNSAPPSMSVKAVEVWLVSCIVFVFLALLEYAIVLYGLLGNTDRMTDLKLFTAKPSPTPVSDKEKTSQTFQKKLKTQLSALQRNISRSVCFVRCRRLVKKPATSKWGHLDRTSLGLFPLLFTLYNIVYWSMYFSKRNQALQALAEC</sequence>
<keyword evidence="4" id="KW-1003">Cell membrane</keyword>
<evidence type="ECO:0000256" key="1">
    <source>
        <dbReference type="ARBA" id="ARBA00004141"/>
    </source>
</evidence>
<dbReference type="InterPro" id="IPR018000">
    <property type="entry name" value="Neurotransmitter_ion_chnl_CS"/>
</dbReference>
<feature type="transmembrane region" description="Helical" evidence="11">
    <location>
        <begin position="327"/>
        <end position="354"/>
    </location>
</feature>
<evidence type="ECO:0000256" key="9">
    <source>
        <dbReference type="ARBA" id="ARBA00023136"/>
    </source>
</evidence>
<keyword evidence="7 11" id="KW-1133">Transmembrane helix</keyword>
<dbReference type="Pfam" id="PF02932">
    <property type="entry name" value="Neur_chan_memb"/>
    <property type="match status" value="1"/>
</dbReference>
<feature type="transmembrane region" description="Helical" evidence="11">
    <location>
        <begin position="295"/>
        <end position="315"/>
    </location>
</feature>
<keyword evidence="3" id="KW-0813">Transport</keyword>
<dbReference type="PRINTS" id="PR00253">
    <property type="entry name" value="GABAARECEPTR"/>
</dbReference>
<dbReference type="InterPro" id="IPR006202">
    <property type="entry name" value="Neur_chan_lig-bd"/>
</dbReference>
<evidence type="ECO:0000256" key="11">
    <source>
        <dbReference type="SAM" id="Phobius"/>
    </source>
</evidence>
<evidence type="ECO:0000259" key="13">
    <source>
        <dbReference type="Pfam" id="PF02932"/>
    </source>
</evidence>
<dbReference type="PROSITE" id="PS00236">
    <property type="entry name" value="NEUROTR_ION_CHANNEL"/>
    <property type="match status" value="1"/>
</dbReference>
<comment type="subcellular location">
    <subcellularLocation>
        <location evidence="2">Cell membrane</location>
    </subcellularLocation>
    <subcellularLocation>
        <location evidence="1">Membrane</location>
        <topology evidence="1">Multi-pass membrane protein</topology>
    </subcellularLocation>
</comment>
<comment type="caution">
    <text evidence="14">The sequence shown here is derived from an EMBL/GenBank/DDBJ whole genome shotgun (WGS) entry which is preliminary data.</text>
</comment>
<keyword evidence="6" id="KW-0732">Signal</keyword>
<keyword evidence="10" id="KW-0407">Ion channel</keyword>
<evidence type="ECO:0000256" key="2">
    <source>
        <dbReference type="ARBA" id="ARBA00004236"/>
    </source>
</evidence>
<accession>A0ABQ8TDJ2</accession>
<dbReference type="EMBL" id="JAJSOF020000011">
    <property type="protein sequence ID" value="KAJ4444003.1"/>
    <property type="molecule type" value="Genomic_DNA"/>
</dbReference>
<dbReference type="InterPro" id="IPR006029">
    <property type="entry name" value="Neurotrans-gated_channel_TM"/>
</dbReference>
<evidence type="ECO:0000256" key="6">
    <source>
        <dbReference type="ARBA" id="ARBA00022729"/>
    </source>
</evidence>
<dbReference type="SUPFAM" id="SSF90112">
    <property type="entry name" value="Neurotransmitter-gated ion-channel transmembrane pore"/>
    <property type="match status" value="1"/>
</dbReference>
<evidence type="ECO:0000256" key="3">
    <source>
        <dbReference type="ARBA" id="ARBA00022448"/>
    </source>
</evidence>
<evidence type="ECO:0000256" key="8">
    <source>
        <dbReference type="ARBA" id="ARBA00023065"/>
    </source>
</evidence>
<proteinExistence type="predicted"/>
<evidence type="ECO:0000256" key="5">
    <source>
        <dbReference type="ARBA" id="ARBA00022692"/>
    </source>
</evidence>
<reference evidence="14 15" key="1">
    <citation type="journal article" date="2022" name="Allergy">
        <title>Genome assembly and annotation of Periplaneta americana reveal a comprehensive cockroach allergen profile.</title>
        <authorList>
            <person name="Wang L."/>
            <person name="Xiong Q."/>
            <person name="Saelim N."/>
            <person name="Wang L."/>
            <person name="Nong W."/>
            <person name="Wan A.T."/>
            <person name="Shi M."/>
            <person name="Liu X."/>
            <person name="Cao Q."/>
            <person name="Hui J.H.L."/>
            <person name="Sookrung N."/>
            <person name="Leung T.F."/>
            <person name="Tungtrongchitr A."/>
            <person name="Tsui S.K.W."/>
        </authorList>
    </citation>
    <scope>NUCLEOTIDE SEQUENCE [LARGE SCALE GENOMIC DNA]</scope>
    <source>
        <strain evidence="14">PWHHKU_190912</strain>
    </source>
</reference>
<evidence type="ECO:0000313" key="14">
    <source>
        <dbReference type="EMBL" id="KAJ4444003.1"/>
    </source>
</evidence>
<dbReference type="CDD" id="cd19049">
    <property type="entry name" value="LGIC_TM_anion"/>
    <property type="match status" value="1"/>
</dbReference>
<dbReference type="PANTHER" id="PTHR18945">
    <property type="entry name" value="NEUROTRANSMITTER GATED ION CHANNEL"/>
    <property type="match status" value="1"/>
</dbReference>
<evidence type="ECO:0000259" key="12">
    <source>
        <dbReference type="Pfam" id="PF02931"/>
    </source>
</evidence>
<dbReference type="Gene3D" id="1.20.58.390">
    <property type="entry name" value="Neurotransmitter-gated ion-channel transmembrane domain"/>
    <property type="match status" value="1"/>
</dbReference>
<organism evidence="14 15">
    <name type="scientific">Periplaneta americana</name>
    <name type="common">American cockroach</name>
    <name type="synonym">Blatta americana</name>
    <dbReference type="NCBI Taxonomy" id="6978"/>
    <lineage>
        <taxon>Eukaryota</taxon>
        <taxon>Metazoa</taxon>
        <taxon>Ecdysozoa</taxon>
        <taxon>Arthropoda</taxon>
        <taxon>Hexapoda</taxon>
        <taxon>Insecta</taxon>
        <taxon>Pterygota</taxon>
        <taxon>Neoptera</taxon>
        <taxon>Polyneoptera</taxon>
        <taxon>Dictyoptera</taxon>
        <taxon>Blattodea</taxon>
        <taxon>Blattoidea</taxon>
        <taxon>Blattidae</taxon>
        <taxon>Blattinae</taxon>
        <taxon>Periplaneta</taxon>
    </lineage>
</organism>
<dbReference type="SUPFAM" id="SSF63712">
    <property type="entry name" value="Nicotinic receptor ligand binding domain-like"/>
    <property type="match status" value="1"/>
</dbReference>
<feature type="domain" description="Neurotransmitter-gated ion-channel transmembrane" evidence="13">
    <location>
        <begin position="272"/>
        <end position="352"/>
    </location>
</feature>
<dbReference type="InterPro" id="IPR006028">
    <property type="entry name" value="GABAA/Glycine_rcpt"/>
</dbReference>
<protein>
    <submittedName>
        <fullName evidence="14">Uncharacterized protein</fullName>
    </submittedName>
</protein>
<feature type="transmembrane region" description="Helical" evidence="11">
    <location>
        <begin position="429"/>
        <end position="448"/>
    </location>
</feature>
<gene>
    <name evidence="14" type="ORF">ANN_05792</name>
</gene>
<feature type="transmembrane region" description="Helical" evidence="11">
    <location>
        <begin position="268"/>
        <end position="289"/>
    </location>
</feature>
<evidence type="ECO:0000313" key="15">
    <source>
        <dbReference type="Proteomes" id="UP001148838"/>
    </source>
</evidence>
<dbReference type="InterPro" id="IPR006201">
    <property type="entry name" value="Neur_channel"/>
</dbReference>
<keyword evidence="9 11" id="KW-0472">Membrane</keyword>
<evidence type="ECO:0000256" key="7">
    <source>
        <dbReference type="ARBA" id="ARBA00022989"/>
    </source>
</evidence>
<name>A0ABQ8TDJ2_PERAM</name>
<keyword evidence="5 11" id="KW-0812">Transmembrane</keyword>
<dbReference type="Pfam" id="PF02931">
    <property type="entry name" value="Neur_chan_LBD"/>
    <property type="match status" value="1"/>
</dbReference>
<feature type="domain" description="Neurotransmitter-gated ion-channel ligand-binding" evidence="12">
    <location>
        <begin position="94"/>
        <end position="211"/>
    </location>
</feature>
<evidence type="ECO:0000256" key="4">
    <source>
        <dbReference type="ARBA" id="ARBA00022475"/>
    </source>
</evidence>